<proteinExistence type="predicted"/>
<gene>
    <name evidence="1" type="ORF">CSSPTR1EN2_LOCUS14478</name>
</gene>
<dbReference type="Proteomes" id="UP001497512">
    <property type="component" value="Chromosome 3"/>
</dbReference>
<sequence>YYRKYVKGYSIVAGPLFALTRKYVAFVWDVNSTEQEPPEESAPAEGSDAT</sequence>
<accession>A0ABP0UDQ2</accession>
<organism evidence="1 2">
    <name type="scientific">Sphagnum troendelagicum</name>
    <dbReference type="NCBI Taxonomy" id="128251"/>
    <lineage>
        <taxon>Eukaryota</taxon>
        <taxon>Viridiplantae</taxon>
        <taxon>Streptophyta</taxon>
        <taxon>Embryophyta</taxon>
        <taxon>Bryophyta</taxon>
        <taxon>Sphagnophytina</taxon>
        <taxon>Sphagnopsida</taxon>
        <taxon>Sphagnales</taxon>
        <taxon>Sphagnaceae</taxon>
        <taxon>Sphagnum</taxon>
    </lineage>
</organism>
<evidence type="ECO:0000313" key="2">
    <source>
        <dbReference type="Proteomes" id="UP001497512"/>
    </source>
</evidence>
<feature type="non-terminal residue" evidence="1">
    <location>
        <position position="50"/>
    </location>
</feature>
<dbReference type="Gene3D" id="3.30.70.270">
    <property type="match status" value="1"/>
</dbReference>
<reference evidence="1" key="1">
    <citation type="submission" date="2024-02" db="EMBL/GenBank/DDBJ databases">
        <authorList>
            <consortium name="ELIXIR-Norway"/>
            <consortium name="Elixir Norway"/>
        </authorList>
    </citation>
    <scope>NUCLEOTIDE SEQUENCE</scope>
</reference>
<dbReference type="InterPro" id="IPR043128">
    <property type="entry name" value="Rev_trsase/Diguanyl_cyclase"/>
</dbReference>
<dbReference type="EMBL" id="OZ019895">
    <property type="protein sequence ID" value="CAK9219409.1"/>
    <property type="molecule type" value="Genomic_DNA"/>
</dbReference>
<name>A0ABP0UDQ2_9BRYO</name>
<protein>
    <submittedName>
        <fullName evidence="1">Uncharacterized protein</fullName>
    </submittedName>
</protein>
<evidence type="ECO:0000313" key="1">
    <source>
        <dbReference type="EMBL" id="CAK9219409.1"/>
    </source>
</evidence>
<keyword evidence="2" id="KW-1185">Reference proteome</keyword>